<dbReference type="Gene3D" id="2.60.40.3500">
    <property type="match status" value="1"/>
</dbReference>
<feature type="compositionally biased region" description="Pro residues" evidence="1">
    <location>
        <begin position="252"/>
        <end position="286"/>
    </location>
</feature>
<evidence type="ECO:0000256" key="1">
    <source>
        <dbReference type="SAM" id="MobiDB-lite"/>
    </source>
</evidence>
<feature type="region of interest" description="Disordered" evidence="1">
    <location>
        <begin position="168"/>
        <end position="189"/>
    </location>
</feature>
<dbReference type="AlphaFoldDB" id="M3A6P6"/>
<reference evidence="3 4" key="1">
    <citation type="journal article" date="2014" name="Genome Announc.">
        <title>Draft Genome Sequence of Magnetospirillum sp. Strain SO-1, a Freshwater Magnetotactic Bacterium Isolated from the Ol'khovka River, Russia.</title>
        <authorList>
            <person name="Grouzdev D.S."/>
            <person name="Dziuba M.V."/>
            <person name="Sukhacheva M.S."/>
            <person name="Mardanov A.V."/>
            <person name="Beletskiy A.V."/>
            <person name="Kuznetsov B.B."/>
            <person name="Skryabin K.G."/>
        </authorList>
    </citation>
    <scope>NUCLEOTIDE SEQUENCE [LARGE SCALE GENOMIC DNA]</scope>
    <source>
        <strain evidence="3 4">SO-1</strain>
    </source>
</reference>
<evidence type="ECO:0000313" key="4">
    <source>
        <dbReference type="Proteomes" id="UP000011744"/>
    </source>
</evidence>
<dbReference type="EMBL" id="AONQ01000064">
    <property type="protein sequence ID" value="EME68483.1"/>
    <property type="molecule type" value="Genomic_DNA"/>
</dbReference>
<evidence type="ECO:0000256" key="2">
    <source>
        <dbReference type="SAM" id="SignalP"/>
    </source>
</evidence>
<proteinExistence type="predicted"/>
<organism evidence="3 4">
    <name type="scientific">Paramagnetospirillum caucaseum</name>
    <dbReference type="NCBI Taxonomy" id="1244869"/>
    <lineage>
        <taxon>Bacteria</taxon>
        <taxon>Pseudomonadati</taxon>
        <taxon>Pseudomonadota</taxon>
        <taxon>Alphaproteobacteria</taxon>
        <taxon>Rhodospirillales</taxon>
        <taxon>Magnetospirillaceae</taxon>
        <taxon>Paramagnetospirillum</taxon>
    </lineage>
</organism>
<evidence type="ECO:0000313" key="3">
    <source>
        <dbReference type="EMBL" id="EME68483.1"/>
    </source>
</evidence>
<sequence length="299" mass="30679">MRTRPRFLSALMALALAWGVGGVPRSLAATASGARLGIHSEGVTRFVLDLSDQVVFKVTPMADPYRIAIDLAGTDFAGPAGISKPWGSVNSLHLEGERIVLDLRKPALVKSAFIIPPRDGMGHRLVVDLSETTREAFLAAAGTGGKAPVLKPPAAAKPAEEFRLPEAVPAEAARPPVNPPGGNPLTANRIVVTSPNAPAETALPPPEPVTAAPVVVASSPVNLIAPPMPVERPSPAEKAGRAPQGAPMLSAPMPPPPERPAAAPPPAAQPAPPPPQQQVLQPPPSAPETVAKAKAKDGV</sequence>
<keyword evidence="2" id="KW-0732">Signal</keyword>
<gene>
    <name evidence="3" type="ORF">H261_18310</name>
</gene>
<accession>M3A6P6</accession>
<keyword evidence="4" id="KW-1185">Reference proteome</keyword>
<feature type="region of interest" description="Disordered" evidence="1">
    <location>
        <begin position="224"/>
        <end position="299"/>
    </location>
</feature>
<comment type="caution">
    <text evidence="3">The sequence shown here is derived from an EMBL/GenBank/DDBJ whole genome shotgun (WGS) entry which is preliminary data.</text>
</comment>
<dbReference type="InterPro" id="IPR006311">
    <property type="entry name" value="TAT_signal"/>
</dbReference>
<dbReference type="PROSITE" id="PS51318">
    <property type="entry name" value="TAT"/>
    <property type="match status" value="1"/>
</dbReference>
<feature type="non-terminal residue" evidence="3">
    <location>
        <position position="299"/>
    </location>
</feature>
<protein>
    <submittedName>
        <fullName evidence="3">N-acetylmuramoyl-L-alanine amidase</fullName>
    </submittedName>
</protein>
<dbReference type="Proteomes" id="UP000011744">
    <property type="component" value="Unassembled WGS sequence"/>
</dbReference>
<name>M3A6P6_9PROT</name>
<feature type="signal peptide" evidence="2">
    <location>
        <begin position="1"/>
        <end position="28"/>
    </location>
</feature>
<feature type="chain" id="PRO_5004030526" evidence="2">
    <location>
        <begin position="29"/>
        <end position="299"/>
    </location>
</feature>
<dbReference type="eggNOG" id="COG0860">
    <property type="taxonomic scope" value="Bacteria"/>
</dbReference>
<dbReference type="STRING" id="1244869.H261_18310"/>